<feature type="compositionally biased region" description="Polar residues" evidence="27">
    <location>
        <begin position="104"/>
        <end position="138"/>
    </location>
</feature>
<feature type="domain" description="PCI" evidence="29">
    <location>
        <begin position="999"/>
        <end position="1183"/>
    </location>
</feature>
<keyword evidence="6" id="KW-0813">Transport</keyword>
<feature type="compositionally biased region" description="Low complexity" evidence="27">
    <location>
        <begin position="65"/>
        <end position="103"/>
    </location>
</feature>
<feature type="compositionally biased region" description="Polar residues" evidence="27">
    <location>
        <begin position="184"/>
        <end position="236"/>
    </location>
</feature>
<dbReference type="InterPro" id="IPR031910">
    <property type="entry name" value="GANP_CID_dom"/>
</dbReference>
<feature type="compositionally biased region" description="Low complexity" evidence="27">
    <location>
        <begin position="311"/>
        <end position="322"/>
    </location>
</feature>
<protein>
    <recommendedName>
        <fullName evidence="24">Germinal-center associated nuclear protein</fullName>
        <ecNumber evidence="5">2.3.1.48</ecNumber>
    </recommendedName>
</protein>
<feature type="domain" description="RRM" evidence="28">
    <location>
        <begin position="654"/>
        <end position="725"/>
    </location>
</feature>
<evidence type="ECO:0000256" key="18">
    <source>
        <dbReference type="ARBA" id="ARBA00023132"/>
    </source>
</evidence>
<evidence type="ECO:0000256" key="14">
    <source>
        <dbReference type="ARBA" id="ARBA00022927"/>
    </source>
</evidence>
<evidence type="ECO:0000256" key="25">
    <source>
        <dbReference type="PROSITE-ProRule" id="PRU00176"/>
    </source>
</evidence>
<dbReference type="GO" id="GO:0002376">
    <property type="term" value="P:immune system process"/>
    <property type="evidence" value="ECO:0007669"/>
    <property type="project" value="UniProtKB-KW"/>
</dbReference>
<dbReference type="GO" id="GO:0061733">
    <property type="term" value="F:protein-lysine-acetyltransferase activity"/>
    <property type="evidence" value="ECO:0007669"/>
    <property type="project" value="UniProtKB-EC"/>
</dbReference>
<dbReference type="Ensembl" id="ENSACLT00000050692.1">
    <property type="protein sequence ID" value="ENSACLP00000063198.1"/>
    <property type="gene ID" value="ENSACLG00000002461.2"/>
</dbReference>
<keyword evidence="17 26" id="KW-0175">Coiled coil</keyword>
<evidence type="ECO:0000256" key="23">
    <source>
        <dbReference type="ARBA" id="ARBA00055631"/>
    </source>
</evidence>
<sequence>MNTPNPFGSAHGGAFQVPSSSVKPSLFSSFGQQSSSTQAPQSVGFFGQPPPQGSNMFGQAPAFGQPSAQTSAFPQQSAQASAFGQPSAQASPFPQQSAQATAFGQPSTQASAFGQPSAQASAFGQPSAQASAFGQPSTQASAFGQPSAQASAFAQPSAQASTFGQQSAQASAFGQPSAQASAFGQPSAQASAFGQPSAQASAFGQPSAQASAFGQPSAQASAFGQPSAQASAFGQPSSGVSSTGFGGGTTPAFGQTGGPGQSSMFGQTPAFGQASGFGKQPPAIGQQPSGFGSPLRPTVSQPQPLGFGQPSSSSTTATTNASLLGPGQSRSFAPSEFSFRPANEALFKPIFSASPEPTNPPTTSLSNSAFGGSQTTSSTTTTAGFSLLPKPGSLGFSFSEPASAPSISSQSNPLTTDSSSGPATTLQFTFSQPATLTSSSTKAATTEPTTPSSFSFTPKTLQPQASQLFGGTTFGQPSAFSETKTKEEASTDVKVHTAQGDINIFARLGKGTKRKDDPPISSTGLEKSAVPEEDVPPEAESPRHPPKRPLMRSHDPPRGLISRALSSLRKDGAKPVRRKAANEPEREDVQIQSGDLFVTPPAAQTLTKDVQDKAEESDSAKPSESKVATTTPNKRGSRTESMDSLSGMSPTDCTSLMCRNVPSSLNRRDTIEKHFARFGKVHKIICRPAKNLTIVYFNDHASAAKAKKKGKMLQGKELLLLWQRKKQSPGEKAGRSGTGKETSEGEGQEDMESKAGSSSPLRRPTLRPPTLSSTVTFSRSSPVKKPSPVKALQFDTEPQKESSTSQSSERPVPSSLLPLIGQVAETAEDKYRLLEQRDKILRQGRPKRTDLHLSKVFVGTCPDMCPEKERYMRETRNQLSAFEVIPSTETVDHKAAIKEYSRSSADQEEPLPHELRPLPVLSMTMDYLVTQIMDLGHDNYRDWYDFVWNRTRGIRKDIIQQHLCCPQTVSLIEKCTRFHVHCAHHLCEEHMSTFDPKINNENMTKCLQSLKEMYQDLATRHIFCPREPEFRQYSVLLKLNDGDILREVQQFRDEVRNSTEVKFAVQAFAAVNSNNFVRFFKLVKGASYLASCLLHRYFNQVRAKALKTLNMAHTVGPRSTLFPVNDVVRMLMFRTTAEATDFVQQYGLNVNDGMVELSRIAYQEPELPLSQKKSEVILAKRTVLIGEVVNGGPLPNPPQHTPVCSFDSQNKYRGEGGLIEATPSQFKVVGDRMELKAPPSGELLSQVVPVKAPDVPAAFGPAAAIMDETGELSTHPAEPQLLFQPVRPPSPPPKPQLVFSDEDIMAELDGVVEEVVDAAVREMAEAGASYASAALKESSVQVEMMVSEVLRQMLQEVSAAEIKLEHERIAEEKRKLEETRRRQEHEAFLTQFSFSLCTEVMHEVLDETIKETAASEIQEALNEKAERVAKCTEQVCVSLVEETLNADIAVLVENLLEAELQRIHKYIKRWRDVVAVRRQLKRQMRGFPAAPCCVDPRFKLKALAPSAPAQPSIADLARGLVNLGNAGMLALSSTRLYDMRRGAIHQMRVHYYFQQLLDETVWAPLDLPALVTESIPNAPERIFWKAVVLLPSNHESVASVADRILSDWLEVKLGGHKESEGREEQPEGTLQTLTVTNTLQESGQRTHKVHISIKVSRGPLNEDGLSKMEESCELQGTSALIMLLPALPTVEPDQDEQDVPLLSALLQLKQLQQASAWHCPLPLVILVPGLDGGAADTQKLVEALKLHTLVTDGLISEYTFFFIPETTNDLQGSKQINQAVRWLALRTLPPFSLTCKTLVELIESTLSHEFSPRVYSHRLERATAHLPSQDPAPVVQLYNAVLTHVADKVASQELCGLSWPPGEFCLPDMRDFVPHLAWNSYQHLAWLREIILSLQLPEWEQLSATDSWSELCSSIFRYAAKIPVSRRNQPLLMSRLENLLERVKLKSRRTRTPGYAGEDDVCVDFSLIPWDDVLVICIDHKLKDWQIPKPPVCQDAVTEDGEILVYFPKYSLKGFQPPEEWTEAMRQTHREKQQEKEGVSAAAYATPTTATLRQRLFHSLVEPVEATSAPLDITHTPTPPELLAHKVLQSLEEEKAESKRSMEQLQCWVDGDPLEQLTTPLFLPSSTLLSMPTTIRHTPTARTREASFTQEPDDPLEKVTRRKTAPESLTWRLKELERQILASQEEELACRLKLSGMLSIVDD</sequence>
<evidence type="ECO:0000259" key="28">
    <source>
        <dbReference type="PROSITE" id="PS50102"/>
    </source>
</evidence>
<evidence type="ECO:0000256" key="19">
    <source>
        <dbReference type="ARBA" id="ARBA00023242"/>
    </source>
</evidence>
<keyword evidence="31" id="KW-1185">Reference proteome</keyword>
<dbReference type="Gene3D" id="1.25.40.990">
    <property type="match status" value="1"/>
</dbReference>
<evidence type="ECO:0000256" key="7">
    <source>
        <dbReference type="ARBA" id="ARBA00022454"/>
    </source>
</evidence>
<dbReference type="GO" id="GO:0003723">
    <property type="term" value="F:RNA binding"/>
    <property type="evidence" value="ECO:0007669"/>
    <property type="project" value="UniProtKB-UniRule"/>
</dbReference>
<evidence type="ECO:0000256" key="11">
    <source>
        <dbReference type="ARBA" id="ARBA00022679"/>
    </source>
</evidence>
<keyword evidence="16" id="KW-0811">Translocation</keyword>
<dbReference type="GO" id="GO:0006406">
    <property type="term" value="P:mRNA export from nucleus"/>
    <property type="evidence" value="ECO:0007669"/>
    <property type="project" value="TreeGrafter"/>
</dbReference>
<feature type="compositionally biased region" description="Low complexity" evidence="27">
    <location>
        <begin position="139"/>
        <end position="183"/>
    </location>
</feature>
<evidence type="ECO:0000256" key="1">
    <source>
        <dbReference type="ARBA" id="ARBA00004286"/>
    </source>
</evidence>
<feature type="compositionally biased region" description="Low complexity" evidence="27">
    <location>
        <begin position="433"/>
        <end position="461"/>
    </location>
</feature>
<evidence type="ECO:0000256" key="17">
    <source>
        <dbReference type="ARBA" id="ARBA00023054"/>
    </source>
</evidence>
<keyword evidence="14" id="KW-0653">Protein transport</keyword>
<proteinExistence type="inferred from homology"/>
<dbReference type="InterPro" id="IPR000504">
    <property type="entry name" value="RRM_dom"/>
</dbReference>
<dbReference type="InterPro" id="IPR031907">
    <property type="entry name" value="MCM3AP_GANP"/>
</dbReference>
<evidence type="ECO:0000256" key="13">
    <source>
        <dbReference type="ARBA" id="ARBA00022859"/>
    </source>
</evidence>
<dbReference type="SUPFAM" id="SSF54928">
    <property type="entry name" value="RNA-binding domain, RBD"/>
    <property type="match status" value="1"/>
</dbReference>
<evidence type="ECO:0000256" key="27">
    <source>
        <dbReference type="SAM" id="MobiDB-lite"/>
    </source>
</evidence>
<keyword evidence="19" id="KW-0539">Nucleus</keyword>
<feature type="coiled-coil region" evidence="26">
    <location>
        <begin position="1359"/>
        <end position="1386"/>
    </location>
</feature>
<organism evidence="30 31">
    <name type="scientific">Astatotilapia calliptera</name>
    <name type="common">Eastern happy</name>
    <name type="synonym">Chromis callipterus</name>
    <dbReference type="NCBI Taxonomy" id="8154"/>
    <lineage>
        <taxon>Eukaryota</taxon>
        <taxon>Metazoa</taxon>
        <taxon>Chordata</taxon>
        <taxon>Craniata</taxon>
        <taxon>Vertebrata</taxon>
        <taxon>Euteleostomi</taxon>
        <taxon>Actinopterygii</taxon>
        <taxon>Neopterygii</taxon>
        <taxon>Teleostei</taxon>
        <taxon>Neoteleostei</taxon>
        <taxon>Acanthomorphata</taxon>
        <taxon>Ovalentaria</taxon>
        <taxon>Cichlomorphae</taxon>
        <taxon>Cichliformes</taxon>
        <taxon>Cichlidae</taxon>
        <taxon>African cichlids</taxon>
        <taxon>Pseudocrenilabrinae</taxon>
        <taxon>Haplochromini</taxon>
        <taxon>Astatotilapia</taxon>
    </lineage>
</organism>
<dbReference type="Pfam" id="PF16769">
    <property type="entry name" value="MCM3AP_GANP"/>
    <property type="match status" value="1"/>
</dbReference>
<dbReference type="GO" id="GO:0070390">
    <property type="term" value="C:transcription export complex 2"/>
    <property type="evidence" value="ECO:0007669"/>
    <property type="project" value="TreeGrafter"/>
</dbReference>
<feature type="region of interest" description="Disordered" evidence="27">
    <location>
        <begin position="2137"/>
        <end position="2162"/>
    </location>
</feature>
<keyword evidence="13" id="KW-0391">Immunity</keyword>
<dbReference type="FunFam" id="1.25.40.990:FF:000003">
    <property type="entry name" value="germinal-center associated nuclear protein isoform X2"/>
    <property type="match status" value="1"/>
</dbReference>
<comment type="subcellular location">
    <subcellularLocation>
        <location evidence="1">Chromosome</location>
    </subcellularLocation>
    <subcellularLocation>
        <location evidence="2">Cytoplasm</location>
    </subcellularLocation>
    <subcellularLocation>
        <location evidence="3">Nucleus</location>
        <location evidence="3">Nuclear pore complex</location>
    </subcellularLocation>
    <subcellularLocation>
        <location evidence="4">Nucleus</location>
        <location evidence="4">Nucleoplasm</location>
    </subcellularLocation>
</comment>
<dbReference type="PROSITE" id="PS50250">
    <property type="entry name" value="PCI"/>
    <property type="match status" value="1"/>
</dbReference>
<name>A0AAX7U0M2_ASTCA</name>
<evidence type="ECO:0000256" key="8">
    <source>
        <dbReference type="ARBA" id="ARBA00022481"/>
    </source>
</evidence>
<feature type="compositionally biased region" description="Polar residues" evidence="27">
    <location>
        <begin position="405"/>
        <end position="432"/>
    </location>
</feature>
<feature type="compositionally biased region" description="Basic and acidic residues" evidence="27">
    <location>
        <begin position="609"/>
        <end position="624"/>
    </location>
</feature>
<evidence type="ECO:0000259" key="29">
    <source>
        <dbReference type="PROSITE" id="PS50250"/>
    </source>
</evidence>
<evidence type="ECO:0000256" key="15">
    <source>
        <dbReference type="ARBA" id="ARBA00022990"/>
    </source>
</evidence>
<feature type="compositionally biased region" description="Polar residues" evidence="27">
    <location>
        <begin position="642"/>
        <end position="652"/>
    </location>
</feature>
<keyword evidence="11" id="KW-0808">Transferase</keyword>
<dbReference type="PANTHER" id="PTHR12436:SF3">
    <property type="entry name" value="GERMINAL-CENTER ASSOCIATED NUCLEAR PROTEIN"/>
    <property type="match status" value="1"/>
</dbReference>
<gene>
    <name evidence="30" type="primary">MCM3AP</name>
</gene>
<feature type="compositionally biased region" description="Polar residues" evidence="27">
    <location>
        <begin position="462"/>
        <end position="482"/>
    </location>
</feature>
<dbReference type="InterPro" id="IPR000717">
    <property type="entry name" value="PCI_dom"/>
</dbReference>
<dbReference type="Pfam" id="PF03399">
    <property type="entry name" value="SAC3_GANP"/>
    <property type="match status" value="1"/>
</dbReference>
<dbReference type="GO" id="GO:0015031">
    <property type="term" value="P:protein transport"/>
    <property type="evidence" value="ECO:0007669"/>
    <property type="project" value="UniProtKB-KW"/>
</dbReference>
<dbReference type="GO" id="GO:0005643">
    <property type="term" value="C:nuclear pore"/>
    <property type="evidence" value="ECO:0007669"/>
    <property type="project" value="UniProtKB-SubCell"/>
</dbReference>
<evidence type="ECO:0000256" key="10">
    <source>
        <dbReference type="ARBA" id="ARBA00022553"/>
    </source>
</evidence>
<accession>A0AAX7U0M2</accession>
<feature type="compositionally biased region" description="Gly residues" evidence="27">
    <location>
        <begin position="244"/>
        <end position="260"/>
    </location>
</feature>
<evidence type="ECO:0000313" key="30">
    <source>
        <dbReference type="Ensembl" id="ENSACLP00000063198.1"/>
    </source>
</evidence>
<dbReference type="GeneTree" id="ENSGT00940000156322"/>
<dbReference type="RefSeq" id="XP_025999559.1">
    <property type="nucleotide sequence ID" value="XM_026143774.1"/>
</dbReference>
<dbReference type="InterPro" id="IPR035979">
    <property type="entry name" value="RBD_domain_sf"/>
</dbReference>
<comment type="function">
    <text evidence="23">As a component of the TREX-2 complex, involved in the export of mRNAs to the cytoplasm through the nuclear pores. Through the acetylation of histones, affects the assembly of nucleosomes at immunoglobulin variable region genes and promotes the recruitment and positioning of transcription complex to favor DNA cytosine deaminase AICDA/AID targeting, hence promoting somatic hypermutations.</text>
</comment>
<dbReference type="GO" id="GO:0005737">
    <property type="term" value="C:cytoplasm"/>
    <property type="evidence" value="ECO:0007669"/>
    <property type="project" value="UniProtKB-SubCell"/>
</dbReference>
<feature type="region of interest" description="Disordered" evidence="27">
    <location>
        <begin position="1"/>
        <end position="337"/>
    </location>
</feature>
<evidence type="ECO:0000256" key="20">
    <source>
        <dbReference type="ARBA" id="ARBA00023315"/>
    </source>
</evidence>
<feature type="compositionally biased region" description="Basic and acidic residues" evidence="27">
    <location>
        <begin position="568"/>
        <end position="589"/>
    </location>
</feature>
<dbReference type="GeneID" id="113007331"/>
<dbReference type="InterPro" id="IPR005062">
    <property type="entry name" value="SAC3/GANP/THP3_conserved"/>
</dbReference>
<comment type="similarity">
    <text evidence="21">Belongs to the SAC3 family.</text>
</comment>
<keyword evidence="18" id="KW-0906">Nuclear pore complex</keyword>
<comment type="catalytic activity">
    <reaction evidence="22">
        <text>L-lysyl-[histone] + acetyl-CoA = N(6)-acetyl-L-lysyl-[histone] + CoA + H(+)</text>
        <dbReference type="Rhea" id="RHEA:21992"/>
        <dbReference type="Rhea" id="RHEA-COMP:9845"/>
        <dbReference type="Rhea" id="RHEA-COMP:11338"/>
        <dbReference type="ChEBI" id="CHEBI:15378"/>
        <dbReference type="ChEBI" id="CHEBI:29969"/>
        <dbReference type="ChEBI" id="CHEBI:57287"/>
        <dbReference type="ChEBI" id="CHEBI:57288"/>
        <dbReference type="ChEBI" id="CHEBI:61930"/>
        <dbReference type="EC" id="2.3.1.48"/>
    </reaction>
    <physiologicalReaction direction="left-to-right" evidence="22">
        <dbReference type="Rhea" id="RHEA:21993"/>
    </physiologicalReaction>
</comment>
<feature type="compositionally biased region" description="Low complexity" evidence="27">
    <location>
        <begin position="368"/>
        <end position="386"/>
    </location>
</feature>
<dbReference type="InterPro" id="IPR012677">
    <property type="entry name" value="Nucleotide-bd_a/b_plait_sf"/>
</dbReference>
<keyword evidence="10" id="KW-0597">Phosphoprotein</keyword>
<reference evidence="30" key="3">
    <citation type="submission" date="2025-09" db="UniProtKB">
        <authorList>
            <consortium name="Ensembl"/>
        </authorList>
    </citation>
    <scope>IDENTIFICATION</scope>
</reference>
<reference evidence="30" key="2">
    <citation type="submission" date="2025-08" db="UniProtKB">
        <authorList>
            <consortium name="Ensembl"/>
        </authorList>
    </citation>
    <scope>IDENTIFICATION</scope>
</reference>
<feature type="compositionally biased region" description="Polar residues" evidence="27">
    <location>
        <begin position="2137"/>
        <end position="2150"/>
    </location>
</feature>
<dbReference type="EC" id="2.3.1.48" evidence="5"/>
<keyword evidence="15" id="KW-0007">Acetylation</keyword>
<evidence type="ECO:0000256" key="3">
    <source>
        <dbReference type="ARBA" id="ARBA00004567"/>
    </source>
</evidence>
<dbReference type="GO" id="GO:0005694">
    <property type="term" value="C:chromosome"/>
    <property type="evidence" value="ECO:0007669"/>
    <property type="project" value="UniProtKB-SubCell"/>
</dbReference>
<evidence type="ECO:0000256" key="9">
    <source>
        <dbReference type="ARBA" id="ARBA00022490"/>
    </source>
</evidence>
<evidence type="ECO:0000256" key="26">
    <source>
        <dbReference type="SAM" id="Coils"/>
    </source>
</evidence>
<evidence type="ECO:0000313" key="31">
    <source>
        <dbReference type="Proteomes" id="UP000265100"/>
    </source>
</evidence>
<reference evidence="30" key="1">
    <citation type="submission" date="2018-05" db="EMBL/GenBank/DDBJ databases">
        <authorList>
            <person name="Datahose"/>
        </authorList>
    </citation>
    <scope>NUCLEOTIDE SEQUENCE</scope>
</reference>
<evidence type="ECO:0000256" key="16">
    <source>
        <dbReference type="ARBA" id="ARBA00023010"/>
    </source>
</evidence>
<evidence type="ECO:0000256" key="12">
    <source>
        <dbReference type="ARBA" id="ARBA00022816"/>
    </source>
</evidence>
<keyword evidence="9" id="KW-0963">Cytoplasm</keyword>
<keyword evidence="12" id="KW-0509">mRNA transport</keyword>
<feature type="compositionally biased region" description="Basic and acidic residues" evidence="27">
    <location>
        <begin position="483"/>
        <end position="495"/>
    </location>
</feature>
<feature type="compositionally biased region" description="Polar residues" evidence="27">
    <location>
        <begin position="625"/>
        <end position="634"/>
    </location>
</feature>
<evidence type="ECO:0000256" key="2">
    <source>
        <dbReference type="ARBA" id="ARBA00004496"/>
    </source>
</evidence>
<dbReference type="Pfam" id="PF16766">
    <property type="entry name" value="CID_GANP"/>
    <property type="match status" value="1"/>
</dbReference>
<evidence type="ECO:0000256" key="21">
    <source>
        <dbReference type="ARBA" id="ARBA00038443"/>
    </source>
</evidence>
<evidence type="ECO:0000256" key="6">
    <source>
        <dbReference type="ARBA" id="ARBA00022448"/>
    </source>
</evidence>
<dbReference type="Gene3D" id="3.30.70.330">
    <property type="match status" value="1"/>
</dbReference>
<feature type="compositionally biased region" description="Low complexity" evidence="27">
    <location>
        <begin position="17"/>
        <end position="36"/>
    </location>
</feature>
<feature type="region of interest" description="Disordered" evidence="27">
    <location>
        <begin position="725"/>
        <end position="816"/>
    </location>
</feature>
<feature type="compositionally biased region" description="Low complexity" evidence="27">
    <location>
        <begin position="757"/>
        <end position="790"/>
    </location>
</feature>
<evidence type="ECO:0000256" key="24">
    <source>
        <dbReference type="ARBA" id="ARBA00069544"/>
    </source>
</evidence>
<keyword evidence="7" id="KW-0158">Chromosome</keyword>
<keyword evidence="8" id="KW-0488">Methylation</keyword>
<keyword evidence="25" id="KW-0694">RNA-binding</keyword>
<dbReference type="GO" id="GO:0005654">
    <property type="term" value="C:nucleoplasm"/>
    <property type="evidence" value="ECO:0007669"/>
    <property type="project" value="UniProtKB-SubCell"/>
</dbReference>
<evidence type="ECO:0000256" key="5">
    <source>
        <dbReference type="ARBA" id="ARBA00013184"/>
    </source>
</evidence>
<dbReference type="Proteomes" id="UP000265100">
    <property type="component" value="Chromosome 16"/>
</dbReference>
<dbReference type="PANTHER" id="PTHR12436">
    <property type="entry name" value="80 KDA MCM3-ASSOCIATED PROTEIN"/>
    <property type="match status" value="1"/>
</dbReference>
<dbReference type="InterPro" id="IPR045107">
    <property type="entry name" value="SAC3/GANP/THP3"/>
</dbReference>
<evidence type="ECO:0000256" key="22">
    <source>
        <dbReference type="ARBA" id="ARBA00048940"/>
    </source>
</evidence>
<keyword evidence="20" id="KW-0012">Acyltransferase</keyword>
<dbReference type="PROSITE" id="PS50102">
    <property type="entry name" value="RRM"/>
    <property type="match status" value="1"/>
</dbReference>
<evidence type="ECO:0000256" key="4">
    <source>
        <dbReference type="ARBA" id="ARBA00004642"/>
    </source>
</evidence>
<feature type="region of interest" description="Disordered" evidence="27">
    <location>
        <begin position="349"/>
        <end position="652"/>
    </location>
</feature>
<dbReference type="Gene3D" id="6.10.250.1340">
    <property type="match status" value="1"/>
</dbReference>